<dbReference type="Proteomes" id="UP000757232">
    <property type="component" value="Unassembled WGS sequence"/>
</dbReference>
<accession>A0A9Q5HY11</accession>
<dbReference type="GO" id="GO:0015914">
    <property type="term" value="P:phospholipid transport"/>
    <property type="evidence" value="ECO:0007669"/>
    <property type="project" value="TreeGrafter"/>
</dbReference>
<keyword evidence="7 9" id="KW-0496">Mitochondrion</keyword>
<dbReference type="AlphaFoldDB" id="A0A9Q5HY11"/>
<evidence type="ECO:0000256" key="5">
    <source>
        <dbReference type="ARBA" id="ARBA00023055"/>
    </source>
</evidence>
<dbReference type="EMBL" id="LNZH02000185">
    <property type="protein sequence ID" value="OCB88011.1"/>
    <property type="molecule type" value="Genomic_DNA"/>
</dbReference>
<evidence type="ECO:0000256" key="6">
    <source>
        <dbReference type="ARBA" id="ARBA00023121"/>
    </source>
</evidence>
<evidence type="ECO:0000256" key="8">
    <source>
        <dbReference type="ARBA" id="ARBA00023136"/>
    </source>
</evidence>
<dbReference type="CDD" id="cd21672">
    <property type="entry name" value="SMP_Mdm12"/>
    <property type="match status" value="1"/>
</dbReference>
<name>A0A9Q5HY11_SANBA</name>
<dbReference type="GO" id="GO:0005789">
    <property type="term" value="C:endoplasmic reticulum membrane"/>
    <property type="evidence" value="ECO:0007669"/>
    <property type="project" value="UniProtKB-SubCell"/>
</dbReference>
<dbReference type="InterPro" id="IPR031468">
    <property type="entry name" value="SMP_LBD"/>
</dbReference>
<dbReference type="GO" id="GO:0008289">
    <property type="term" value="F:lipid binding"/>
    <property type="evidence" value="ECO:0007669"/>
    <property type="project" value="UniProtKB-KW"/>
</dbReference>
<keyword evidence="3 9" id="KW-1000">Mitochondrion outer membrane</keyword>
<keyword evidence="4 9" id="KW-0256">Endoplasmic reticulum</keyword>
<evidence type="ECO:0000256" key="7">
    <source>
        <dbReference type="ARBA" id="ARBA00023128"/>
    </source>
</evidence>
<dbReference type="PANTHER" id="PTHR28204:SF1">
    <property type="entry name" value="MITOCHONDRIAL DISTRIBUTION AND MORPHOLOGY PROTEIN 12"/>
    <property type="match status" value="1"/>
</dbReference>
<dbReference type="InterPro" id="IPR027532">
    <property type="entry name" value="Mdm12"/>
</dbReference>
<keyword evidence="8 9" id="KW-0472">Membrane</keyword>
<evidence type="ECO:0000259" key="11">
    <source>
        <dbReference type="PROSITE" id="PS51847"/>
    </source>
</evidence>
<keyword evidence="13" id="KW-1185">Reference proteome</keyword>
<evidence type="ECO:0000313" key="12">
    <source>
        <dbReference type="EMBL" id="OCB88011.1"/>
    </source>
</evidence>
<protein>
    <recommendedName>
        <fullName evidence="9">Mitochondrial distribution and morphology protein 12</fullName>
    </recommendedName>
    <alternativeName>
        <fullName evidence="9">Mitochondrial inheritance component MDM12</fullName>
    </alternativeName>
</protein>
<dbReference type="HAMAP" id="MF_03104">
    <property type="entry name" value="Mdm12"/>
    <property type="match status" value="1"/>
</dbReference>
<feature type="domain" description="SMP-LTD" evidence="11">
    <location>
        <begin position="1"/>
        <end position="387"/>
    </location>
</feature>
<comment type="subcellular location">
    <subcellularLocation>
        <location evidence="1">Membrane</location>
    </subcellularLocation>
    <subcellularLocation>
        <location evidence="9">Mitochondrion outer membrane</location>
        <topology evidence="9">Peripheral membrane protein</topology>
        <orientation evidence="9">Cytoplasmic side</orientation>
    </subcellularLocation>
    <subcellularLocation>
        <location evidence="9">Endoplasmic reticulum membrane</location>
        <topology evidence="9">Peripheral membrane protein</topology>
        <orientation evidence="9">Cytoplasmic side</orientation>
    </subcellularLocation>
    <text evidence="9">The ERMES/MDM complex localizes to a few discrete foci (around 10 per single cell), that represent mitochondria-endoplasmic reticulum junctions. These foci are often found next to mtDNA nucleoids.</text>
</comment>
<dbReference type="GO" id="GO:1990456">
    <property type="term" value="P:mitochondrion-endoplasmic reticulum membrane tethering"/>
    <property type="evidence" value="ECO:0007669"/>
    <property type="project" value="TreeGrafter"/>
</dbReference>
<evidence type="ECO:0000256" key="4">
    <source>
        <dbReference type="ARBA" id="ARBA00022824"/>
    </source>
</evidence>
<dbReference type="Pfam" id="PF26544">
    <property type="entry name" value="Mdm12"/>
    <property type="match status" value="2"/>
</dbReference>
<comment type="caution">
    <text evidence="12">The sequence shown here is derived from an EMBL/GenBank/DDBJ whole genome shotgun (WGS) entry which is preliminary data.</text>
</comment>
<feature type="compositionally biased region" description="Basic and acidic residues" evidence="10">
    <location>
        <begin position="87"/>
        <end position="97"/>
    </location>
</feature>
<sequence length="388" mass="42061">MSLDLAWDKLDNVLAQRLVDILNRSLANTPRPSFIGPVEVTGLDFGTVPPDIEVVDLRDIYRDFLEDDEDEISSGGGGADGRRKAKGRAEGERMKGEMELEEEEYEWVPRRDAELAAAYDSATYHPLPPHMRYNGAASVPNLTDLRPGLGLHARGMGLSASMYGAPLPPSPPPPSANVFSPDTSFGIGERRRPFTPQAPPSSVQAPSTLYAASSIPSSNNAPTPTANPPTSTHPNIQIHFRVLHHSDLRLSLTTSLLINYPSPLFLSLPIKLAVTGLEFNGEVALAYEGASSPRRVHFCLLDDLDPYGLATGAGSPASRDGGTDPAAKPLPAGKRLLPSIFIESEIGQADKHVLRNVARVERFIQDVIRKTVEDELVFPNFHTIILGE</sequence>
<dbReference type="OrthoDB" id="3356905at2759"/>
<keyword evidence="6" id="KW-0446">Lipid-binding</keyword>
<dbReference type="GO" id="GO:0032865">
    <property type="term" value="C:ERMES complex"/>
    <property type="evidence" value="ECO:0007669"/>
    <property type="project" value="UniProtKB-UniRule"/>
</dbReference>
<dbReference type="PROSITE" id="PS51847">
    <property type="entry name" value="SMP"/>
    <property type="match status" value="1"/>
</dbReference>
<organism evidence="12 13">
    <name type="scientific">Sanghuangporus baumii</name>
    <name type="common">Phellinus baumii</name>
    <dbReference type="NCBI Taxonomy" id="108892"/>
    <lineage>
        <taxon>Eukaryota</taxon>
        <taxon>Fungi</taxon>
        <taxon>Dikarya</taxon>
        <taxon>Basidiomycota</taxon>
        <taxon>Agaricomycotina</taxon>
        <taxon>Agaricomycetes</taxon>
        <taxon>Hymenochaetales</taxon>
        <taxon>Hymenochaetaceae</taxon>
        <taxon>Sanghuangporus</taxon>
    </lineage>
</organism>
<evidence type="ECO:0000313" key="13">
    <source>
        <dbReference type="Proteomes" id="UP000757232"/>
    </source>
</evidence>
<comment type="function">
    <text evidence="9">Component of the ERMES/MDM complex, which serves as a molecular tether to connect the endoplasmic reticulum (ER) and mitochondria. Components of this complex are involved in the control of mitochondrial shape and protein biogenesis, and function in nonvesicular lipid trafficking between the ER and mitochondria. MDM12 is required for the interaction of the ER-resident membrane protein MMM1 and the outer mitochondrial membrane-resident beta-barrel protein MDM10. The MDM12-MMM1 subcomplex functions in the major beta-barrel assembly pathway that is responsible for biogenesis of all mitochondrial outer membrane beta-barrel proteins, and acts in a late step after the SAM complex. The MDM10-MDM12-MMM1 subcomplex further acts in the TOM40-specific pathway after the action of the MDM12-MMM1 complex. Essential for establishing and maintaining the structure of mitochondria and maintenance of mtDNA nucleoids.</text>
</comment>
<evidence type="ECO:0000256" key="10">
    <source>
        <dbReference type="SAM" id="MobiDB-lite"/>
    </source>
</evidence>
<dbReference type="GO" id="GO:0045040">
    <property type="term" value="P:protein insertion into mitochondrial outer membrane"/>
    <property type="evidence" value="ECO:0007669"/>
    <property type="project" value="UniProtKB-UniRule"/>
</dbReference>
<feature type="region of interest" description="Disordered" evidence="10">
    <location>
        <begin position="170"/>
        <end position="233"/>
    </location>
</feature>
<feature type="region of interest" description="Disordered" evidence="10">
    <location>
        <begin position="68"/>
        <end position="97"/>
    </location>
</feature>
<feature type="compositionally biased region" description="Low complexity" evidence="10">
    <location>
        <begin position="200"/>
        <end position="233"/>
    </location>
</feature>
<dbReference type="PANTHER" id="PTHR28204">
    <property type="entry name" value="MITOCHONDRIAL DISTRIBUTION AND MORPHOLOGY PROTEIN 12"/>
    <property type="match status" value="1"/>
</dbReference>
<keyword evidence="5" id="KW-0445">Lipid transport</keyword>
<comment type="subunit">
    <text evidence="9">Component of the ER-mitochondria encounter structure (ERMES) or MDM complex, composed of MMM1, MDM10, MDM12 and MDM34. A MMM1 homodimer associates with one molecule of MDM12 on each side in a pairwise head-to-tail manner, and the SMP-LTD domains of MMM1 and MDM12 generate a continuous hydrophobic tunnel for phospholipid trafficking.</text>
</comment>
<reference evidence="12" key="1">
    <citation type="submission" date="2016-06" db="EMBL/GenBank/DDBJ databases">
        <title>Draft Genome sequence of the fungus Inonotus baumii.</title>
        <authorList>
            <person name="Zhu H."/>
            <person name="Lin W."/>
        </authorList>
    </citation>
    <scope>NUCLEOTIDE SEQUENCE</scope>
    <source>
        <strain evidence="12">821</strain>
    </source>
</reference>
<proteinExistence type="inferred from homology"/>
<comment type="similarity">
    <text evidence="9">Belongs to the MDM12 family.</text>
</comment>
<evidence type="ECO:0000256" key="1">
    <source>
        <dbReference type="ARBA" id="ARBA00004370"/>
    </source>
</evidence>
<evidence type="ECO:0000256" key="3">
    <source>
        <dbReference type="ARBA" id="ARBA00022787"/>
    </source>
</evidence>
<evidence type="ECO:0000256" key="2">
    <source>
        <dbReference type="ARBA" id="ARBA00022448"/>
    </source>
</evidence>
<gene>
    <name evidence="9" type="primary">MDM12</name>
    <name evidence="12" type="ORF">A7U60_g4796</name>
</gene>
<evidence type="ECO:0000256" key="9">
    <source>
        <dbReference type="HAMAP-Rule" id="MF_03104"/>
    </source>
</evidence>
<keyword evidence="2" id="KW-0813">Transport</keyword>